<dbReference type="AlphaFoldDB" id="A0A4X2JU72"/>
<accession>A0A4X2JU72</accession>
<keyword evidence="1" id="KW-0011">Acute phase</keyword>
<evidence type="ECO:0000256" key="1">
    <source>
        <dbReference type="RuleBase" id="RU000539"/>
    </source>
</evidence>
<reference evidence="3" key="2">
    <citation type="submission" date="2025-08" db="UniProtKB">
        <authorList>
            <consortium name="Ensembl"/>
        </authorList>
    </citation>
    <scope>IDENTIFICATION</scope>
</reference>
<reference evidence="4" key="1">
    <citation type="submission" date="2018-12" db="EMBL/GenBank/DDBJ databases">
        <authorList>
            <person name="Yazar S."/>
        </authorList>
    </citation>
    <scope>NUCLEOTIDE SEQUENCE [LARGE SCALE GENOMIC DNA]</scope>
</reference>
<evidence type="ECO:0000313" key="3">
    <source>
        <dbReference type="Ensembl" id="ENSVURP00010000642.1"/>
    </source>
</evidence>
<organism evidence="3 4">
    <name type="scientific">Vombatus ursinus</name>
    <name type="common">Common wombat</name>
    <dbReference type="NCBI Taxonomy" id="29139"/>
    <lineage>
        <taxon>Eukaryota</taxon>
        <taxon>Metazoa</taxon>
        <taxon>Chordata</taxon>
        <taxon>Craniata</taxon>
        <taxon>Vertebrata</taxon>
        <taxon>Euteleostomi</taxon>
        <taxon>Mammalia</taxon>
        <taxon>Metatheria</taxon>
        <taxon>Diprotodontia</taxon>
        <taxon>Vombatidae</taxon>
        <taxon>Vombatus</taxon>
    </lineage>
</organism>
<dbReference type="Pfam" id="PF00277">
    <property type="entry name" value="SAA"/>
    <property type="match status" value="1"/>
</dbReference>
<dbReference type="PRINTS" id="PR00306">
    <property type="entry name" value="SERUMAMYLOID"/>
</dbReference>
<dbReference type="InterPro" id="IPR000096">
    <property type="entry name" value="Serum_amyloid_A"/>
</dbReference>
<reference evidence="3" key="3">
    <citation type="submission" date="2025-09" db="UniProtKB">
        <authorList>
            <consortium name="Ensembl"/>
        </authorList>
    </citation>
    <scope>IDENTIFICATION</scope>
</reference>
<comment type="function">
    <text evidence="1">Major acute phase reactant. Apolipoprotein of the HDL complex.</text>
</comment>
<protein>
    <recommendedName>
        <fullName evidence="1">Serum amyloid A protein</fullName>
    </recommendedName>
</protein>
<keyword evidence="2" id="KW-0472">Membrane</keyword>
<keyword evidence="2" id="KW-0812">Transmembrane</keyword>
<feature type="transmembrane region" description="Helical" evidence="2">
    <location>
        <begin position="25"/>
        <end position="45"/>
    </location>
</feature>
<dbReference type="GO" id="GO:0034364">
    <property type="term" value="C:high-density lipoprotein particle"/>
    <property type="evidence" value="ECO:0007669"/>
    <property type="project" value="UniProtKB-UniRule"/>
</dbReference>
<dbReference type="Ensembl" id="ENSVURT00010000753.1">
    <property type="protein sequence ID" value="ENSVURP00010000642.1"/>
    <property type="gene ID" value="ENSVURG00010000580.1"/>
</dbReference>
<name>A0A4X2JU72_VOMUR</name>
<dbReference type="Proteomes" id="UP000314987">
    <property type="component" value="Unassembled WGS sequence"/>
</dbReference>
<dbReference type="STRING" id="29139.ENSVURP00010000642"/>
<proteinExistence type="inferred from homology"/>
<comment type="similarity">
    <text evidence="1">Belongs to the SAA family.</text>
</comment>
<evidence type="ECO:0000313" key="4">
    <source>
        <dbReference type="Proteomes" id="UP000314987"/>
    </source>
</evidence>
<keyword evidence="2" id="KW-1133">Transmembrane helix</keyword>
<dbReference type="Gene3D" id="1.10.132.110">
    <property type="entry name" value="Serum amyloid A protein"/>
    <property type="match status" value="1"/>
</dbReference>
<evidence type="ECO:0000256" key="2">
    <source>
        <dbReference type="SAM" id="Phobius"/>
    </source>
</evidence>
<sequence length="136" mass="15324">MFSIQFLRCLQPSWSAPPESILSPVSLGVLFLFSAVGLASLFLNVEYPQSAFSLELLHWDTCESNHQNSNNYFRAHGNYDSFKREPGGICAAKMIRWELDSGADLSFSMADQEVNTWGQSVKDPNHFRPSGLDLKY</sequence>
<dbReference type="GO" id="GO:0006953">
    <property type="term" value="P:acute-phase response"/>
    <property type="evidence" value="ECO:0007669"/>
    <property type="project" value="UniProtKB-UniRule"/>
</dbReference>
<keyword evidence="1" id="KW-0345">HDL</keyword>
<keyword evidence="4" id="KW-1185">Reference proteome</keyword>
<dbReference type="SMART" id="SM00197">
    <property type="entry name" value="SAA"/>
    <property type="match status" value="1"/>
</dbReference>